<accession>A0A1I6HSJ3</accession>
<dbReference type="Proteomes" id="UP000198531">
    <property type="component" value="Unassembled WGS sequence"/>
</dbReference>
<dbReference type="Pfam" id="PF12900">
    <property type="entry name" value="Pyridox_ox_2"/>
    <property type="match status" value="1"/>
</dbReference>
<dbReference type="STRING" id="553469.SAMN04487947_2425"/>
<dbReference type="EMBL" id="FOYT01000002">
    <property type="protein sequence ID" value="SFR57394.1"/>
    <property type="molecule type" value="Genomic_DNA"/>
</dbReference>
<dbReference type="RefSeq" id="WP_089807944.1">
    <property type="nucleotide sequence ID" value="NZ_FOYT01000002.1"/>
</dbReference>
<evidence type="ECO:0000313" key="2">
    <source>
        <dbReference type="Proteomes" id="UP000198531"/>
    </source>
</evidence>
<reference evidence="2" key="1">
    <citation type="submission" date="2016-10" db="EMBL/GenBank/DDBJ databases">
        <authorList>
            <person name="Varghese N."/>
            <person name="Submissions S."/>
        </authorList>
    </citation>
    <scope>NUCLEOTIDE SEQUENCE [LARGE SCALE GENOMIC DNA]</scope>
    <source>
        <strain evidence="2">CGMCC 1.7736</strain>
    </source>
</reference>
<gene>
    <name evidence="1" type="ORF">SAMN04487947_2425</name>
</gene>
<keyword evidence="2" id="KW-1185">Reference proteome</keyword>
<name>A0A1I6HSJ3_9EURY</name>
<protein>
    <recommendedName>
        <fullName evidence="3">Pyridoxamine 5'-phosphate oxidase</fullName>
    </recommendedName>
</protein>
<dbReference type="InterPro" id="IPR012349">
    <property type="entry name" value="Split_barrel_FMN-bd"/>
</dbReference>
<dbReference type="InterPro" id="IPR024747">
    <property type="entry name" value="Pyridox_Oxase-rel"/>
</dbReference>
<evidence type="ECO:0008006" key="3">
    <source>
        <dbReference type="Google" id="ProtNLM"/>
    </source>
</evidence>
<dbReference type="SUPFAM" id="SSF50475">
    <property type="entry name" value="FMN-binding split barrel"/>
    <property type="match status" value="1"/>
</dbReference>
<dbReference type="OrthoDB" id="953at2157"/>
<proteinExistence type="predicted"/>
<evidence type="ECO:0000313" key="1">
    <source>
        <dbReference type="EMBL" id="SFR57394.1"/>
    </source>
</evidence>
<organism evidence="1 2">
    <name type="scientific">Halogeometricum rufum</name>
    <dbReference type="NCBI Taxonomy" id="553469"/>
    <lineage>
        <taxon>Archaea</taxon>
        <taxon>Methanobacteriati</taxon>
        <taxon>Methanobacteriota</taxon>
        <taxon>Stenosarchaea group</taxon>
        <taxon>Halobacteria</taxon>
        <taxon>Halobacteriales</taxon>
        <taxon>Haloferacaceae</taxon>
        <taxon>Halogeometricum</taxon>
    </lineage>
</organism>
<dbReference type="AlphaFoldDB" id="A0A1I6HSJ3"/>
<dbReference type="Gene3D" id="2.30.110.10">
    <property type="entry name" value="Electron Transport, Fmn-binding Protein, Chain A"/>
    <property type="match status" value="1"/>
</dbReference>
<sequence length="150" mass="16718">MSDQSVAMSHEETVEFLGTGGTGVVAFAKDDDSYAIPVSYGFDAEQESLYLRLAFDSESEKREYVDAPGAVSVVVHEQTDEGWKSVVARGRLTEVTEAALDSTVVEAMRTMDIPFVTIYDEPTTELEFEMYRLVPDELTGRREKTMRGVE</sequence>